<dbReference type="PANTHER" id="PTHR21325">
    <property type="entry name" value="PHOSPHOLIPASE B, PLB1"/>
    <property type="match status" value="1"/>
</dbReference>
<protein>
    <recommendedName>
        <fullName evidence="3">Phospholipase B1, membrane-associated</fullName>
    </recommendedName>
    <alternativeName>
        <fullName evidence="16">Lysophospholipase</fullName>
    </alternativeName>
    <alternativeName>
        <fullName evidence="17">Phospholipase A2</fullName>
    </alternativeName>
    <alternativeName>
        <fullName evidence="19">Phospholipase B/lipase</fullName>
    </alternativeName>
    <alternativeName>
        <fullName evidence="18">Triacylglycerol lipase</fullName>
    </alternativeName>
</protein>
<dbReference type="PANTHER" id="PTHR21325:SF31">
    <property type="entry name" value="GH22081P-RELATED"/>
    <property type="match status" value="1"/>
</dbReference>
<evidence type="ECO:0000313" key="44">
    <source>
        <dbReference type="EMBL" id="CAF1283520.1"/>
    </source>
</evidence>
<dbReference type="Pfam" id="PF00657">
    <property type="entry name" value="Lipase_GDSL"/>
    <property type="match status" value="1"/>
</dbReference>
<evidence type="ECO:0000256" key="15">
    <source>
        <dbReference type="ARBA" id="ARBA00023422"/>
    </source>
</evidence>
<dbReference type="CDD" id="cd01824">
    <property type="entry name" value="Phospholipase_B_like"/>
    <property type="match status" value="1"/>
</dbReference>
<evidence type="ECO:0000256" key="14">
    <source>
        <dbReference type="ARBA" id="ARBA00023408"/>
    </source>
</evidence>
<evidence type="ECO:0000256" key="37">
    <source>
        <dbReference type="ARBA" id="ARBA00048869"/>
    </source>
</evidence>
<comment type="similarity">
    <text evidence="2">Belongs to the 'GDSL' lipolytic enzyme family. Phospholipase B1 subfamily.</text>
</comment>
<sequence length="378" mass="43334">MKSFVIFIFLIININSLKLDEYISSIEELIQDANFLEEYTKWSLELFSTKDYLYGKQFDKFPCEINSKRQINETITVHKLRPNDIQCVGAIGDSLTAGLGAHALTPVGLFTENRGVSWAVGGDYHFEELVTLPNVLRQYNPKLKGFSTKQSLIFGKGQNSSHNGLNVAKSGDRSYHMIDQIQILRQRLNSNQYCNMNDDWKMITFFIGGNDLCIFCEDLNKHSPLNYTHYVEQTLDYLHANFPRTFVNLVLVLDVRGVEKLNAGGNVCKLLHSRTCPCAAFPSDDDRRTLAEYVPLYHKYLVDLINSGKYDTRDDFTVVIQPFMAHTQIPLVDGQIDYSYFAPDCFHFSGKGHSRAALSLWNNLLEQVGEKQWEWHQD</sequence>
<evidence type="ECO:0000313" key="45">
    <source>
        <dbReference type="EMBL" id="CAF1404295.1"/>
    </source>
</evidence>
<keyword evidence="6 43" id="KW-0732">Signal</keyword>
<dbReference type="GO" id="GO:0004806">
    <property type="term" value="F:triacylglycerol lipase activity"/>
    <property type="evidence" value="ECO:0007669"/>
    <property type="project" value="UniProtKB-EC"/>
</dbReference>
<comment type="catalytic activity">
    <reaction evidence="28">
        <text>1,2-di-(9Z-octadecenoyl)-sn-glycero-3-phosphocholine + H2O = 1-(9Z-octadecenoyl)-sn-glycero-3-phosphocholine + (9Z)-octadecenoate + H(+)</text>
        <dbReference type="Rhea" id="RHEA:40923"/>
        <dbReference type="ChEBI" id="CHEBI:15377"/>
        <dbReference type="ChEBI" id="CHEBI:15378"/>
        <dbReference type="ChEBI" id="CHEBI:28610"/>
        <dbReference type="ChEBI" id="CHEBI:30823"/>
        <dbReference type="ChEBI" id="CHEBI:74669"/>
    </reaction>
    <physiologicalReaction direction="left-to-right" evidence="28">
        <dbReference type="Rhea" id="RHEA:40924"/>
    </physiologicalReaction>
</comment>
<comment type="catalytic activity">
    <reaction evidence="30">
        <text>1-hexadecanoyl-2-(9Z,12Z-octadecadienoyl)-sn-glycero-3-phosphocholine + H2O = 2-(9Z,12Z-octadecadienoyl)-sn-glycero-3-phosphocholine + hexadecanoate + H(+)</text>
        <dbReference type="Rhea" id="RHEA:40971"/>
        <dbReference type="ChEBI" id="CHEBI:7896"/>
        <dbReference type="ChEBI" id="CHEBI:15377"/>
        <dbReference type="ChEBI" id="CHEBI:15378"/>
        <dbReference type="ChEBI" id="CHEBI:73002"/>
        <dbReference type="ChEBI" id="CHEBI:76084"/>
    </reaction>
    <physiologicalReaction direction="left-to-right" evidence="30">
        <dbReference type="Rhea" id="RHEA:40972"/>
    </physiologicalReaction>
</comment>
<comment type="catalytic activity">
    <reaction evidence="15">
        <text>a 1,2-diacyl-sn-glycero-3-phosphocholine + H2O = a 1-acyl-sn-glycero-3-phosphocholine + a fatty acid + H(+)</text>
        <dbReference type="Rhea" id="RHEA:15801"/>
        <dbReference type="ChEBI" id="CHEBI:15377"/>
        <dbReference type="ChEBI" id="CHEBI:15378"/>
        <dbReference type="ChEBI" id="CHEBI:28868"/>
        <dbReference type="ChEBI" id="CHEBI:57643"/>
        <dbReference type="ChEBI" id="CHEBI:58168"/>
        <dbReference type="EC" id="3.1.1.4"/>
    </reaction>
    <physiologicalReaction direction="left-to-right" evidence="15">
        <dbReference type="Rhea" id="RHEA:15802"/>
    </physiologicalReaction>
</comment>
<dbReference type="SUPFAM" id="SSF52266">
    <property type="entry name" value="SGNH hydrolase"/>
    <property type="match status" value="1"/>
</dbReference>
<keyword evidence="46" id="KW-1185">Reference proteome</keyword>
<evidence type="ECO:0000256" key="36">
    <source>
        <dbReference type="ARBA" id="ARBA00048699"/>
    </source>
</evidence>
<dbReference type="EMBL" id="CAJNOR010002361">
    <property type="protein sequence ID" value="CAF1283520.1"/>
    <property type="molecule type" value="Genomic_DNA"/>
</dbReference>
<evidence type="ECO:0000256" key="4">
    <source>
        <dbReference type="ARBA" id="ARBA00022475"/>
    </source>
</evidence>
<comment type="function">
    <text evidence="20">Calcium-independent membrane-associated phospholipase that catalyzes complete diacylation of phospholipids by hydrolyzing both sn-1 and sn-2 fatty acyl chains attached to the glycerol backbone (phospholipase B activity). Has dual phospholipase and lysophospholipase activities toward diacylphospholipids. Preferentially cleaves sn-2 ester bonds over sn-1 bonds. Acts as a lipase toward glycerolipid substrates. Hydrolyzes fatty acyl chains of diacylglycerols with preference for the sn-2 position and of triacylglycerols with not positional selectivity. May also hydrolyze long chain retinyl esters such as retinyl palmitate. May contribute to digestion of dietary phospholipids, glycerolipids and retinoids, facilitating lipid absorption at the brush border.</text>
</comment>
<comment type="caution">
    <text evidence="44">The sequence shown here is derived from an EMBL/GenBank/DDBJ whole genome shotgun (WGS) entry which is preliminary data.</text>
</comment>
<evidence type="ECO:0000256" key="21">
    <source>
        <dbReference type="ARBA" id="ARBA00047324"/>
    </source>
</evidence>
<gene>
    <name evidence="45" type="ORF">EDS130_LOCUS36239</name>
    <name evidence="44" type="ORF">XAT740_LOCUS27947</name>
</gene>
<organism evidence="44 46">
    <name type="scientific">Adineta ricciae</name>
    <name type="common">Rotifer</name>
    <dbReference type="NCBI Taxonomy" id="249248"/>
    <lineage>
        <taxon>Eukaryota</taxon>
        <taxon>Metazoa</taxon>
        <taxon>Spiralia</taxon>
        <taxon>Gnathifera</taxon>
        <taxon>Rotifera</taxon>
        <taxon>Eurotatoria</taxon>
        <taxon>Bdelloidea</taxon>
        <taxon>Adinetida</taxon>
        <taxon>Adinetidae</taxon>
        <taxon>Adineta</taxon>
    </lineage>
</organism>
<keyword evidence="12" id="KW-0325">Glycoprotein</keyword>
<evidence type="ECO:0000256" key="17">
    <source>
        <dbReference type="ARBA" id="ARBA00031182"/>
    </source>
</evidence>
<evidence type="ECO:0000256" key="6">
    <source>
        <dbReference type="ARBA" id="ARBA00022729"/>
    </source>
</evidence>
<evidence type="ECO:0000256" key="9">
    <source>
        <dbReference type="ARBA" id="ARBA00022989"/>
    </source>
</evidence>
<feature type="chain" id="PRO_5036411393" description="Phospholipase B1, membrane-associated" evidence="43">
    <location>
        <begin position="17"/>
        <end position="378"/>
    </location>
</feature>
<evidence type="ECO:0000256" key="40">
    <source>
        <dbReference type="ARBA" id="ARBA00049363"/>
    </source>
</evidence>
<evidence type="ECO:0000256" key="19">
    <source>
        <dbReference type="ARBA" id="ARBA00033022"/>
    </source>
</evidence>
<evidence type="ECO:0000256" key="22">
    <source>
        <dbReference type="ARBA" id="ARBA00047363"/>
    </source>
</evidence>
<comment type="catalytic activity">
    <reaction evidence="42">
        <text>2-(9Z-octadecenoyl)-glycerol + H2O = glycerol + (9Z)-octadecenoate + H(+)</text>
        <dbReference type="Rhea" id="RHEA:38491"/>
        <dbReference type="ChEBI" id="CHEBI:15377"/>
        <dbReference type="ChEBI" id="CHEBI:15378"/>
        <dbReference type="ChEBI" id="CHEBI:17754"/>
        <dbReference type="ChEBI" id="CHEBI:30823"/>
        <dbReference type="ChEBI" id="CHEBI:73990"/>
    </reaction>
    <physiologicalReaction direction="left-to-right" evidence="42">
        <dbReference type="Rhea" id="RHEA:38492"/>
    </physiologicalReaction>
</comment>
<dbReference type="Proteomes" id="UP000663852">
    <property type="component" value="Unassembled WGS sequence"/>
</dbReference>
<comment type="catalytic activity">
    <reaction evidence="41">
        <text>1,3-di-(9Z-octadecenoyl)-glycerol + H2O = 1-(9Z-octadecenoyl)-glycerol + (9Z)-octadecenoate + H(+)</text>
        <dbReference type="Rhea" id="RHEA:39939"/>
        <dbReference type="ChEBI" id="CHEBI:15377"/>
        <dbReference type="ChEBI" id="CHEBI:15378"/>
        <dbReference type="ChEBI" id="CHEBI:30823"/>
        <dbReference type="ChEBI" id="CHEBI:75342"/>
        <dbReference type="ChEBI" id="CHEBI:75735"/>
    </reaction>
    <physiologicalReaction direction="left-to-right" evidence="41">
        <dbReference type="Rhea" id="RHEA:39940"/>
    </physiologicalReaction>
</comment>
<keyword evidence="8" id="KW-0378">Hydrolase</keyword>
<comment type="catalytic activity">
    <reaction evidence="35">
        <text>1-hexadecanoyl-sn-glycero-3-phosphocholine + H2O = sn-glycerol 3-phosphocholine + hexadecanoate + H(+)</text>
        <dbReference type="Rhea" id="RHEA:40435"/>
        <dbReference type="ChEBI" id="CHEBI:7896"/>
        <dbReference type="ChEBI" id="CHEBI:15377"/>
        <dbReference type="ChEBI" id="CHEBI:15378"/>
        <dbReference type="ChEBI" id="CHEBI:16870"/>
        <dbReference type="ChEBI" id="CHEBI:72998"/>
    </reaction>
    <physiologicalReaction direction="left-to-right" evidence="35">
        <dbReference type="Rhea" id="RHEA:40436"/>
    </physiologicalReaction>
</comment>
<evidence type="ECO:0000256" key="24">
    <source>
        <dbReference type="ARBA" id="ARBA00047459"/>
    </source>
</evidence>
<dbReference type="GO" id="GO:0016324">
    <property type="term" value="C:apical plasma membrane"/>
    <property type="evidence" value="ECO:0007669"/>
    <property type="project" value="UniProtKB-SubCell"/>
</dbReference>
<comment type="catalytic activity">
    <reaction evidence="31">
        <text>1-octadecanoyl-2-(9Z,12Z)-octadecadienoyl-sn-glycerol + H2O = 1-octadecanoyl-sn-glycerol + (9Z,12Z)-octadecadienoate + H(+)</text>
        <dbReference type="Rhea" id="RHEA:40927"/>
        <dbReference type="ChEBI" id="CHEBI:15377"/>
        <dbReference type="ChEBI" id="CHEBI:15378"/>
        <dbReference type="ChEBI" id="CHEBI:30245"/>
        <dbReference type="ChEBI" id="CHEBI:75550"/>
        <dbReference type="ChEBI" id="CHEBI:77097"/>
    </reaction>
    <physiologicalReaction direction="left-to-right" evidence="31">
        <dbReference type="Rhea" id="RHEA:40928"/>
    </physiologicalReaction>
</comment>
<comment type="catalytic activity">
    <reaction evidence="13">
        <text>a triacylglycerol + H2O = a diacylglycerol + a fatty acid + H(+)</text>
        <dbReference type="Rhea" id="RHEA:12044"/>
        <dbReference type="ChEBI" id="CHEBI:15377"/>
        <dbReference type="ChEBI" id="CHEBI:15378"/>
        <dbReference type="ChEBI" id="CHEBI:17855"/>
        <dbReference type="ChEBI" id="CHEBI:18035"/>
        <dbReference type="ChEBI" id="CHEBI:28868"/>
        <dbReference type="EC" id="3.1.1.3"/>
    </reaction>
    <physiologicalReaction direction="left-to-right" evidence="13">
        <dbReference type="Rhea" id="RHEA:12045"/>
    </physiologicalReaction>
</comment>
<keyword evidence="11" id="KW-0472">Membrane</keyword>
<dbReference type="OrthoDB" id="10265800at2759"/>
<evidence type="ECO:0000256" key="7">
    <source>
        <dbReference type="ARBA" id="ARBA00022737"/>
    </source>
</evidence>
<comment type="catalytic activity">
    <reaction evidence="14">
        <text>1-hexadecanoyl-2-(9Z,12Z-octadecadienoyl)-sn-glycero-3-phosphocholine + H2O = (9Z,12Z)-octadecadienoate + 1-hexadecanoyl-sn-glycero-3-phosphocholine + H(+)</text>
        <dbReference type="Rhea" id="RHEA:40811"/>
        <dbReference type="ChEBI" id="CHEBI:15377"/>
        <dbReference type="ChEBI" id="CHEBI:15378"/>
        <dbReference type="ChEBI" id="CHEBI:30245"/>
        <dbReference type="ChEBI" id="CHEBI:72998"/>
        <dbReference type="ChEBI" id="CHEBI:73002"/>
    </reaction>
    <physiologicalReaction direction="left-to-right" evidence="14">
        <dbReference type="Rhea" id="RHEA:40812"/>
    </physiologicalReaction>
</comment>
<evidence type="ECO:0000256" key="12">
    <source>
        <dbReference type="ARBA" id="ARBA00023180"/>
    </source>
</evidence>
<evidence type="ECO:0000256" key="31">
    <source>
        <dbReference type="ARBA" id="ARBA00048374"/>
    </source>
</evidence>
<evidence type="ECO:0000256" key="2">
    <source>
        <dbReference type="ARBA" id="ARBA00009979"/>
    </source>
</evidence>
<evidence type="ECO:0000256" key="42">
    <source>
        <dbReference type="ARBA" id="ARBA00049461"/>
    </source>
</evidence>
<feature type="signal peptide" evidence="43">
    <location>
        <begin position="1"/>
        <end position="16"/>
    </location>
</feature>
<evidence type="ECO:0000256" key="41">
    <source>
        <dbReference type="ARBA" id="ARBA00049372"/>
    </source>
</evidence>
<evidence type="ECO:0000256" key="38">
    <source>
        <dbReference type="ARBA" id="ARBA00048872"/>
    </source>
</evidence>
<comment type="catalytic activity">
    <reaction evidence="26">
        <text>1-hexadecanoyl-2-(9Z-octadecenoyl)-sn-glycero-3-phospho-(1'-sn-glycerol) + H2O = 1-hexadecanoyl-sn-glycero-3-phospho-(1'-sn-glycerol) + (9Z)-octadecenoate + H(+)</text>
        <dbReference type="Rhea" id="RHEA:40919"/>
        <dbReference type="ChEBI" id="CHEBI:15377"/>
        <dbReference type="ChEBI" id="CHEBI:15378"/>
        <dbReference type="ChEBI" id="CHEBI:30823"/>
        <dbReference type="ChEBI" id="CHEBI:72841"/>
        <dbReference type="ChEBI" id="CHEBI:75158"/>
    </reaction>
    <physiologicalReaction direction="left-to-right" evidence="26">
        <dbReference type="Rhea" id="RHEA:40920"/>
    </physiologicalReaction>
</comment>
<comment type="catalytic activity">
    <reaction evidence="22">
        <text>1,3-dihexadecanoyl-2-(9Z-octadecenoyl)glycerol + H2O = 1-hexadecanoyl-2-(9Z-octadecenoyl)-glycerol + hexadecanoate + H(+)</text>
        <dbReference type="Rhea" id="RHEA:40979"/>
        <dbReference type="ChEBI" id="CHEBI:7896"/>
        <dbReference type="ChEBI" id="CHEBI:15377"/>
        <dbReference type="ChEBI" id="CHEBI:15378"/>
        <dbReference type="ChEBI" id="CHEBI:75585"/>
        <dbReference type="ChEBI" id="CHEBI:75688"/>
    </reaction>
    <physiologicalReaction direction="left-to-right" evidence="22">
        <dbReference type="Rhea" id="RHEA:40980"/>
    </physiologicalReaction>
</comment>
<evidence type="ECO:0000256" key="27">
    <source>
        <dbReference type="ARBA" id="ARBA00048049"/>
    </source>
</evidence>
<evidence type="ECO:0000256" key="39">
    <source>
        <dbReference type="ARBA" id="ARBA00048939"/>
    </source>
</evidence>
<evidence type="ECO:0000256" key="43">
    <source>
        <dbReference type="SAM" id="SignalP"/>
    </source>
</evidence>
<name>A0A815CFY5_ADIRI</name>
<evidence type="ECO:0000256" key="32">
    <source>
        <dbReference type="ARBA" id="ARBA00048386"/>
    </source>
</evidence>
<evidence type="ECO:0000256" key="3">
    <source>
        <dbReference type="ARBA" id="ARBA00015133"/>
    </source>
</evidence>
<dbReference type="GO" id="GO:0004623">
    <property type="term" value="F:phospholipase A2 activity"/>
    <property type="evidence" value="ECO:0007669"/>
    <property type="project" value="UniProtKB-EC"/>
</dbReference>
<evidence type="ECO:0000256" key="23">
    <source>
        <dbReference type="ARBA" id="ARBA00047438"/>
    </source>
</evidence>
<reference evidence="44" key="1">
    <citation type="submission" date="2021-02" db="EMBL/GenBank/DDBJ databases">
        <authorList>
            <person name="Nowell W R."/>
        </authorList>
    </citation>
    <scope>NUCLEOTIDE SEQUENCE</scope>
</reference>
<dbReference type="Proteomes" id="UP000663828">
    <property type="component" value="Unassembled WGS sequence"/>
</dbReference>
<evidence type="ECO:0000256" key="10">
    <source>
        <dbReference type="ARBA" id="ARBA00023098"/>
    </source>
</evidence>
<dbReference type="FunFam" id="3.40.50.1110:FF:000005">
    <property type="entry name" value="Phospholipase B1"/>
    <property type="match status" value="1"/>
</dbReference>
<dbReference type="GO" id="GO:0006644">
    <property type="term" value="P:phospholipid metabolic process"/>
    <property type="evidence" value="ECO:0007669"/>
    <property type="project" value="TreeGrafter"/>
</dbReference>
<evidence type="ECO:0000256" key="34">
    <source>
        <dbReference type="ARBA" id="ARBA00048613"/>
    </source>
</evidence>
<evidence type="ECO:0000256" key="26">
    <source>
        <dbReference type="ARBA" id="ARBA00048015"/>
    </source>
</evidence>
<evidence type="ECO:0000256" key="30">
    <source>
        <dbReference type="ARBA" id="ARBA00048362"/>
    </source>
</evidence>
<keyword evidence="9" id="KW-1133">Transmembrane helix</keyword>
<comment type="catalytic activity">
    <reaction evidence="25">
        <text>2,3-di-(9Z)-octadecenoyl-sn-glycerol + H2O = 3-(9Z-octadecenoyl)-sn-glycerol + (9Z)-octadecenoate + H(+)</text>
        <dbReference type="Rhea" id="RHEA:42604"/>
        <dbReference type="ChEBI" id="CHEBI:15377"/>
        <dbReference type="ChEBI" id="CHEBI:15378"/>
        <dbReference type="ChEBI" id="CHEBI:30823"/>
        <dbReference type="ChEBI" id="CHEBI:75824"/>
        <dbReference type="ChEBI" id="CHEBI:75938"/>
    </reaction>
    <physiologicalReaction direction="left-to-right" evidence="25">
        <dbReference type="Rhea" id="RHEA:42605"/>
    </physiologicalReaction>
</comment>
<evidence type="ECO:0000256" key="18">
    <source>
        <dbReference type="ARBA" id="ARBA00031485"/>
    </source>
</evidence>
<dbReference type="AlphaFoldDB" id="A0A815CFY5"/>
<evidence type="ECO:0000313" key="46">
    <source>
        <dbReference type="Proteomes" id="UP000663828"/>
    </source>
</evidence>
<dbReference type="Gene3D" id="3.40.50.1110">
    <property type="entry name" value="SGNH hydrolase"/>
    <property type="match status" value="1"/>
</dbReference>
<keyword evidence="5" id="KW-0812">Transmembrane</keyword>
<dbReference type="InterPro" id="IPR035547">
    <property type="entry name" value="Phospholipase_B"/>
</dbReference>
<comment type="catalytic activity">
    <reaction evidence="38">
        <text>1-O-hexadecyl-2-(9Z)-octadecenoyl-sn-glycero-3-phosphocholine + H2O = 1-O-hexadecyl-sn-glycero-3-phosphocholine + (9Z)-octadecenoate + H(+)</text>
        <dbReference type="Rhea" id="RHEA:40915"/>
        <dbReference type="ChEBI" id="CHEBI:15377"/>
        <dbReference type="ChEBI" id="CHEBI:15378"/>
        <dbReference type="ChEBI" id="CHEBI:30823"/>
        <dbReference type="ChEBI" id="CHEBI:34112"/>
        <dbReference type="ChEBI" id="CHEBI:64496"/>
    </reaction>
    <physiologicalReaction direction="left-to-right" evidence="38">
        <dbReference type="Rhea" id="RHEA:40916"/>
    </physiologicalReaction>
</comment>
<dbReference type="GO" id="GO:0004622">
    <property type="term" value="F:phosphatidylcholine lysophospholipase activity"/>
    <property type="evidence" value="ECO:0007669"/>
    <property type="project" value="UniProtKB-EC"/>
</dbReference>
<evidence type="ECO:0000256" key="35">
    <source>
        <dbReference type="ARBA" id="ARBA00048656"/>
    </source>
</evidence>
<evidence type="ECO:0000256" key="28">
    <source>
        <dbReference type="ARBA" id="ARBA00048058"/>
    </source>
</evidence>
<evidence type="ECO:0000256" key="5">
    <source>
        <dbReference type="ARBA" id="ARBA00022692"/>
    </source>
</evidence>
<evidence type="ECO:0000256" key="33">
    <source>
        <dbReference type="ARBA" id="ARBA00048454"/>
    </source>
</evidence>
<dbReference type="InterPro" id="IPR036514">
    <property type="entry name" value="SGNH_hydro_sf"/>
</dbReference>
<evidence type="ECO:0000256" key="20">
    <source>
        <dbReference type="ARBA" id="ARBA00045916"/>
    </source>
</evidence>
<dbReference type="InterPro" id="IPR038885">
    <property type="entry name" value="PLB1"/>
</dbReference>
<evidence type="ECO:0000256" key="8">
    <source>
        <dbReference type="ARBA" id="ARBA00022801"/>
    </source>
</evidence>
<evidence type="ECO:0000256" key="16">
    <source>
        <dbReference type="ARBA" id="ARBA00029723"/>
    </source>
</evidence>
<evidence type="ECO:0000256" key="29">
    <source>
        <dbReference type="ARBA" id="ARBA00048227"/>
    </source>
</evidence>
<comment type="catalytic activity">
    <reaction evidence="32">
        <text>1,2,3-tri-(9Z-octadecenoyl)-glycerol + H2O = di-(9Z)-octadecenoylglycerol + (9Z)-octadecenoate + H(+)</text>
        <dbReference type="Rhea" id="RHEA:38575"/>
        <dbReference type="ChEBI" id="CHEBI:15377"/>
        <dbReference type="ChEBI" id="CHEBI:15378"/>
        <dbReference type="ChEBI" id="CHEBI:30823"/>
        <dbReference type="ChEBI" id="CHEBI:53753"/>
        <dbReference type="ChEBI" id="CHEBI:75945"/>
    </reaction>
    <physiologicalReaction direction="left-to-right" evidence="32">
        <dbReference type="Rhea" id="RHEA:38576"/>
    </physiologicalReaction>
</comment>
<comment type="subcellular location">
    <subcellularLocation>
        <location evidence="1">Apical cell membrane</location>
        <topology evidence="1">Single-pass type I membrane protein</topology>
    </subcellularLocation>
</comment>
<comment type="catalytic activity">
    <reaction evidence="33">
        <text>a 1-acyl-sn-glycero-3-phosphocholine + H2O = sn-glycerol 3-phosphocholine + a fatty acid + H(+)</text>
        <dbReference type="Rhea" id="RHEA:15177"/>
        <dbReference type="ChEBI" id="CHEBI:15377"/>
        <dbReference type="ChEBI" id="CHEBI:15378"/>
        <dbReference type="ChEBI" id="CHEBI:16870"/>
        <dbReference type="ChEBI" id="CHEBI:28868"/>
        <dbReference type="ChEBI" id="CHEBI:58168"/>
        <dbReference type="EC" id="3.1.1.5"/>
    </reaction>
    <physiologicalReaction direction="left-to-right" evidence="33">
        <dbReference type="Rhea" id="RHEA:15178"/>
    </physiologicalReaction>
</comment>
<comment type="catalytic activity">
    <reaction evidence="24">
        <text>1-hexadecanoyl-2-(9Z)-octadecenoyl-3-octadecanoyl-sn-glycerol + H2O = 1-hexadecanoyl-2-(9Z-octadecenoyl)-sn-glycerol + octadecanoate + H(+)</text>
        <dbReference type="Rhea" id="RHEA:41111"/>
        <dbReference type="ChEBI" id="CHEBI:15377"/>
        <dbReference type="ChEBI" id="CHEBI:15378"/>
        <dbReference type="ChEBI" id="CHEBI:25629"/>
        <dbReference type="ChEBI" id="CHEBI:75466"/>
        <dbReference type="ChEBI" id="CHEBI:77623"/>
    </reaction>
    <physiologicalReaction direction="left-to-right" evidence="24">
        <dbReference type="Rhea" id="RHEA:41112"/>
    </physiologicalReaction>
</comment>
<comment type="catalytic activity">
    <reaction evidence="23">
        <text>1-(9Z-octadecenoyl)-glycerol + H2O = glycerol + (9Z)-octadecenoate + H(+)</text>
        <dbReference type="Rhea" id="RHEA:38487"/>
        <dbReference type="ChEBI" id="CHEBI:15377"/>
        <dbReference type="ChEBI" id="CHEBI:15378"/>
        <dbReference type="ChEBI" id="CHEBI:17754"/>
        <dbReference type="ChEBI" id="CHEBI:30823"/>
        <dbReference type="ChEBI" id="CHEBI:75342"/>
    </reaction>
    <physiologicalReaction direction="left-to-right" evidence="23">
        <dbReference type="Rhea" id="RHEA:38488"/>
    </physiologicalReaction>
</comment>
<proteinExistence type="inferred from homology"/>
<dbReference type="EMBL" id="CAJNOJ010000333">
    <property type="protein sequence ID" value="CAF1404295.1"/>
    <property type="molecule type" value="Genomic_DNA"/>
</dbReference>
<comment type="catalytic activity">
    <reaction evidence="39">
        <text>1-hexadecanoyl-2-(9Z)-octadecenoyl-3-octadecanoyl-sn-glycerol + H2O = 1-hexadecanoyl-3-octadecanoyl-sn-glycerol + (9Z)-octadecenoate + H(+)</text>
        <dbReference type="Rhea" id="RHEA:41103"/>
        <dbReference type="ChEBI" id="CHEBI:15377"/>
        <dbReference type="ChEBI" id="CHEBI:15378"/>
        <dbReference type="ChEBI" id="CHEBI:30823"/>
        <dbReference type="ChEBI" id="CHEBI:77623"/>
        <dbReference type="ChEBI" id="CHEBI:77624"/>
    </reaction>
    <physiologicalReaction direction="left-to-right" evidence="39">
        <dbReference type="Rhea" id="RHEA:41104"/>
    </physiologicalReaction>
</comment>
<keyword evidence="10" id="KW-0443">Lipid metabolism</keyword>
<comment type="catalytic activity">
    <reaction evidence="34">
        <text>1-hexadecanoyl-2-(9Z-octadecenoyl)-sn-glycero-3-phosphoethanolamine + H2O = 1-hexadecanoyl-sn-glycero-3-phosphoethanolamine + (9Z)-octadecenoate + H(+)</text>
        <dbReference type="Rhea" id="RHEA:40911"/>
        <dbReference type="ChEBI" id="CHEBI:15377"/>
        <dbReference type="ChEBI" id="CHEBI:15378"/>
        <dbReference type="ChEBI" id="CHEBI:30823"/>
        <dbReference type="ChEBI" id="CHEBI:73004"/>
        <dbReference type="ChEBI" id="CHEBI:73007"/>
    </reaction>
    <physiologicalReaction direction="left-to-right" evidence="34">
        <dbReference type="Rhea" id="RHEA:40912"/>
    </physiologicalReaction>
</comment>
<keyword evidence="7" id="KW-0677">Repeat</keyword>
<comment type="catalytic activity">
    <reaction evidence="40">
        <text>1,2-dihexadecanoyl-sn-glycero-3-phosphocholine + 2 H2O = sn-glycerol 3-phosphocholine + 2 hexadecanoate + 2 H(+)</text>
        <dbReference type="Rhea" id="RHEA:40975"/>
        <dbReference type="ChEBI" id="CHEBI:7896"/>
        <dbReference type="ChEBI" id="CHEBI:15377"/>
        <dbReference type="ChEBI" id="CHEBI:15378"/>
        <dbReference type="ChEBI" id="CHEBI:16870"/>
        <dbReference type="ChEBI" id="CHEBI:72999"/>
    </reaction>
    <physiologicalReaction direction="left-to-right" evidence="40">
        <dbReference type="Rhea" id="RHEA:40976"/>
    </physiologicalReaction>
</comment>
<evidence type="ECO:0000256" key="1">
    <source>
        <dbReference type="ARBA" id="ARBA00004247"/>
    </source>
</evidence>
<evidence type="ECO:0000256" key="13">
    <source>
        <dbReference type="ARBA" id="ARBA00023369"/>
    </source>
</evidence>
<comment type="catalytic activity">
    <reaction evidence="37">
        <text>1,3-dihexadecanoyl-2-(9Z-octadecenoyl)glycerol + H2O = 1,3-dihexadecanoylglycerol + (9Z)-octadecenoate + H(+)</text>
        <dbReference type="Rhea" id="RHEA:40983"/>
        <dbReference type="ChEBI" id="CHEBI:15377"/>
        <dbReference type="ChEBI" id="CHEBI:15378"/>
        <dbReference type="ChEBI" id="CHEBI:30823"/>
        <dbReference type="ChEBI" id="CHEBI:75688"/>
        <dbReference type="ChEBI" id="CHEBI:77619"/>
    </reaction>
    <physiologicalReaction direction="left-to-right" evidence="37">
        <dbReference type="Rhea" id="RHEA:40984"/>
    </physiologicalReaction>
</comment>
<comment type="catalytic activity">
    <reaction evidence="21">
        <text>1-hexadecanoyl-2-(9Z)-octadecenoyl-3-octadecanoyl-sn-glycerol + H2O = 2-(9Z-octadecenoyl)-3-octadecanoyl-sn-glycerol + hexadecanoate + H(+)</text>
        <dbReference type="Rhea" id="RHEA:41107"/>
        <dbReference type="ChEBI" id="CHEBI:7896"/>
        <dbReference type="ChEBI" id="CHEBI:15377"/>
        <dbReference type="ChEBI" id="CHEBI:15378"/>
        <dbReference type="ChEBI" id="CHEBI:75558"/>
        <dbReference type="ChEBI" id="CHEBI:77623"/>
    </reaction>
    <physiologicalReaction direction="left-to-right" evidence="21">
        <dbReference type="Rhea" id="RHEA:41108"/>
    </physiologicalReaction>
</comment>
<comment type="catalytic activity">
    <reaction evidence="36">
        <text>1-hexadecanoyl-2-(9Z-octadecenoyl)-sn-glycero-3-phosphocholine + H2O = 1-hexadecanoyl-sn-glycero-3-phosphocholine + (9Z)-octadecenoate + H(+)</text>
        <dbReference type="Rhea" id="RHEA:38779"/>
        <dbReference type="ChEBI" id="CHEBI:15377"/>
        <dbReference type="ChEBI" id="CHEBI:15378"/>
        <dbReference type="ChEBI" id="CHEBI:30823"/>
        <dbReference type="ChEBI" id="CHEBI:72998"/>
        <dbReference type="ChEBI" id="CHEBI:73001"/>
    </reaction>
    <physiologicalReaction direction="left-to-right" evidence="36">
        <dbReference type="Rhea" id="RHEA:38780"/>
    </physiologicalReaction>
</comment>
<evidence type="ECO:0000256" key="11">
    <source>
        <dbReference type="ARBA" id="ARBA00023136"/>
    </source>
</evidence>
<comment type="catalytic activity">
    <reaction evidence="27">
        <text>a 1-O-alkyl-2-acyl-sn-glycero-3-phosphocholine + H2O = a 1-O-alkyl-sn-glycero-3-phosphocholine + a fatty acid + H(+)</text>
        <dbReference type="Rhea" id="RHEA:36231"/>
        <dbReference type="ChEBI" id="CHEBI:15377"/>
        <dbReference type="ChEBI" id="CHEBI:15378"/>
        <dbReference type="ChEBI" id="CHEBI:28868"/>
        <dbReference type="ChEBI" id="CHEBI:30909"/>
        <dbReference type="ChEBI" id="CHEBI:36702"/>
        <dbReference type="EC" id="3.1.1.4"/>
    </reaction>
    <physiologicalReaction direction="left-to-right" evidence="27">
        <dbReference type="Rhea" id="RHEA:36232"/>
    </physiologicalReaction>
</comment>
<accession>A0A815CFY5</accession>
<evidence type="ECO:0000256" key="25">
    <source>
        <dbReference type="ARBA" id="ARBA00048011"/>
    </source>
</evidence>
<comment type="catalytic activity">
    <reaction evidence="29">
        <text>1,2-dihexadecanoyl-sn-glycero-3-phosphocholine + H2O = 1-hexadecanoyl-sn-glycero-3-phosphocholine + hexadecanoate + H(+)</text>
        <dbReference type="Rhea" id="RHEA:41223"/>
        <dbReference type="ChEBI" id="CHEBI:7896"/>
        <dbReference type="ChEBI" id="CHEBI:15377"/>
        <dbReference type="ChEBI" id="CHEBI:15378"/>
        <dbReference type="ChEBI" id="CHEBI:72998"/>
        <dbReference type="ChEBI" id="CHEBI:72999"/>
    </reaction>
    <physiologicalReaction direction="left-to-right" evidence="29">
        <dbReference type="Rhea" id="RHEA:41224"/>
    </physiologicalReaction>
</comment>
<dbReference type="InterPro" id="IPR001087">
    <property type="entry name" value="GDSL"/>
</dbReference>
<keyword evidence="4" id="KW-1003">Cell membrane</keyword>